<evidence type="ECO:0000259" key="2">
    <source>
        <dbReference type="Pfam" id="PF10502"/>
    </source>
</evidence>
<dbReference type="RefSeq" id="WP_228085420.1">
    <property type="nucleotide sequence ID" value="NZ_JACVHL010000002.1"/>
</dbReference>
<dbReference type="InterPro" id="IPR036286">
    <property type="entry name" value="LexA/Signal_pep-like_sf"/>
</dbReference>
<dbReference type="InterPro" id="IPR019533">
    <property type="entry name" value="Peptidase_S26"/>
</dbReference>
<dbReference type="GO" id="GO:0004252">
    <property type="term" value="F:serine-type endopeptidase activity"/>
    <property type="evidence" value="ECO:0007669"/>
    <property type="project" value="InterPro"/>
</dbReference>
<gene>
    <name evidence="3" type="ORF">IB292_01750</name>
</gene>
<evidence type="ECO:0000313" key="3">
    <source>
        <dbReference type="EMBL" id="MCC3803750.1"/>
    </source>
</evidence>
<evidence type="ECO:0000313" key="4">
    <source>
        <dbReference type="Proteomes" id="UP000726777"/>
    </source>
</evidence>
<dbReference type="AlphaFoldDB" id="A0A9Q3U9N7"/>
<reference evidence="3" key="1">
    <citation type="submission" date="2020-09" db="EMBL/GenBank/DDBJ databases">
        <title>Genome sequence of Vibrio parahaemolyticus isolates.</title>
        <authorList>
            <person name="Hammerl J.A."/>
            <person name="Strauch E."/>
        </authorList>
    </citation>
    <scope>NUCLEOTIDE SEQUENCE</scope>
    <source>
        <strain evidence="3">17-VB00146</strain>
    </source>
</reference>
<accession>A0A9Q3U9N7</accession>
<dbReference type="EMBL" id="JACVHL010000002">
    <property type="protein sequence ID" value="MCC3803750.1"/>
    <property type="molecule type" value="Genomic_DNA"/>
</dbReference>
<dbReference type="CDD" id="cd06462">
    <property type="entry name" value="Peptidase_S24_S26"/>
    <property type="match status" value="1"/>
</dbReference>
<comment type="caution">
    <text evidence="3">The sequence shown here is derived from an EMBL/GenBank/DDBJ whole genome shotgun (WGS) entry which is preliminary data.</text>
</comment>
<keyword evidence="1" id="KW-0472">Membrane</keyword>
<protein>
    <submittedName>
        <fullName evidence="3">S26 family signal peptidase</fullName>
    </submittedName>
</protein>
<evidence type="ECO:0000256" key="1">
    <source>
        <dbReference type="SAM" id="Phobius"/>
    </source>
</evidence>
<name>A0A9Q3U9N7_VIBPH</name>
<dbReference type="Gene3D" id="2.10.109.10">
    <property type="entry name" value="Umud Fragment, subunit A"/>
    <property type="match status" value="1"/>
</dbReference>
<dbReference type="Pfam" id="PF10502">
    <property type="entry name" value="Peptidase_S26"/>
    <property type="match status" value="1"/>
</dbReference>
<proteinExistence type="predicted"/>
<sequence>MINANLYKKKCNKNLGFQKPSLAKRLLSGVIVCGIGYLGMNAFKDRYTIMVDYTGYRCLDARFLLVDKYDKSHVPGDIVAIAGEGVPILPDEHRYIKLVAGVEGDVVSFDGEFVTSSTGFNWKAPLSGEYEAAKKKYNLGTEWALKKNEIFLIGDTPHSLDGRVVGPSNPDYIIGKAYVLF</sequence>
<keyword evidence="1" id="KW-0812">Transmembrane</keyword>
<dbReference type="GO" id="GO:0006465">
    <property type="term" value="P:signal peptide processing"/>
    <property type="evidence" value="ECO:0007669"/>
    <property type="project" value="InterPro"/>
</dbReference>
<dbReference type="Proteomes" id="UP000726777">
    <property type="component" value="Unassembled WGS sequence"/>
</dbReference>
<dbReference type="SUPFAM" id="SSF51306">
    <property type="entry name" value="LexA/Signal peptidase"/>
    <property type="match status" value="1"/>
</dbReference>
<feature type="domain" description="Peptidase S26" evidence="2">
    <location>
        <begin position="42"/>
        <end position="179"/>
    </location>
</feature>
<feature type="transmembrane region" description="Helical" evidence="1">
    <location>
        <begin position="22"/>
        <end position="40"/>
    </location>
</feature>
<organism evidence="3 4">
    <name type="scientific">Vibrio parahaemolyticus</name>
    <dbReference type="NCBI Taxonomy" id="670"/>
    <lineage>
        <taxon>Bacteria</taxon>
        <taxon>Pseudomonadati</taxon>
        <taxon>Pseudomonadota</taxon>
        <taxon>Gammaproteobacteria</taxon>
        <taxon>Vibrionales</taxon>
        <taxon>Vibrionaceae</taxon>
        <taxon>Vibrio</taxon>
    </lineage>
</organism>
<keyword evidence="1" id="KW-1133">Transmembrane helix</keyword>